<reference evidence="2" key="1">
    <citation type="submission" date="2016-10" db="EMBL/GenBank/DDBJ databases">
        <authorList>
            <person name="Varghese N."/>
            <person name="Submissions S."/>
        </authorList>
    </citation>
    <scope>NUCLEOTIDE SEQUENCE [LARGE SCALE GENOMIC DNA]</scope>
    <source>
        <strain evidence="2">DSM 16471</strain>
    </source>
</reference>
<dbReference type="Proteomes" id="UP000198990">
    <property type="component" value="Unassembled WGS sequence"/>
</dbReference>
<dbReference type="STRING" id="228957.SAMN04488008_1154"/>
<dbReference type="OrthoDB" id="1413468at2"/>
<name>A0A1H7XCN2_9FLAO</name>
<organism evidence="1 2">
    <name type="scientific">Maribacter orientalis</name>
    <dbReference type="NCBI Taxonomy" id="228957"/>
    <lineage>
        <taxon>Bacteria</taxon>
        <taxon>Pseudomonadati</taxon>
        <taxon>Bacteroidota</taxon>
        <taxon>Flavobacteriia</taxon>
        <taxon>Flavobacteriales</taxon>
        <taxon>Flavobacteriaceae</taxon>
        <taxon>Maribacter</taxon>
    </lineage>
</organism>
<evidence type="ECO:0000313" key="1">
    <source>
        <dbReference type="EMBL" id="SEM31443.1"/>
    </source>
</evidence>
<sequence>MIDFKVPRFWLKNKGGGSHYPKEIENWFSEDFDNYFIYHHPILIDLDIQNGLKPIRDELGRPKNKRVLTFEQFKTEFFKDGENFKDYSEYVMHQVRNKDTRPKYLWGSEEGSGMYFKDIIHLLKVFDSTLQTEVYSHYDILRKIRGNVENDNLPSFYLTRMETIQIVASSFSNLSPEFIIEKNKKWCLTTLYDDCKTAIACDNETAEKLIEHKHLGIEKIKTVHNNV</sequence>
<dbReference type="RefSeq" id="WP_091627668.1">
    <property type="nucleotide sequence ID" value="NZ_FNZN01000015.1"/>
</dbReference>
<keyword evidence="2" id="KW-1185">Reference proteome</keyword>
<dbReference type="EMBL" id="FNZN01000015">
    <property type="protein sequence ID" value="SEM31443.1"/>
    <property type="molecule type" value="Genomic_DNA"/>
</dbReference>
<proteinExistence type="predicted"/>
<protein>
    <submittedName>
        <fullName evidence="1">Uncharacterized protein</fullName>
    </submittedName>
</protein>
<evidence type="ECO:0000313" key="2">
    <source>
        <dbReference type="Proteomes" id="UP000198990"/>
    </source>
</evidence>
<dbReference type="AlphaFoldDB" id="A0A1H7XCN2"/>
<gene>
    <name evidence="1" type="ORF">SAMN04488008_1154</name>
</gene>
<accession>A0A1H7XCN2</accession>